<comment type="caution">
    <text evidence="2">The sequence shown here is derived from an EMBL/GenBank/DDBJ whole genome shotgun (WGS) entry which is preliminary data.</text>
</comment>
<name>A0A5J9U852_9POAL</name>
<dbReference type="AlphaFoldDB" id="A0A5J9U852"/>
<evidence type="ECO:0000313" key="3">
    <source>
        <dbReference type="Proteomes" id="UP000324897"/>
    </source>
</evidence>
<feature type="non-terminal residue" evidence="2">
    <location>
        <position position="1"/>
    </location>
</feature>
<gene>
    <name evidence="2" type="ORF">EJB05_35937</name>
</gene>
<dbReference type="Gramene" id="TVU19766">
    <property type="protein sequence ID" value="TVU19766"/>
    <property type="gene ID" value="EJB05_35937"/>
</dbReference>
<dbReference type="EMBL" id="RWGY01000029">
    <property type="protein sequence ID" value="TVU19766.1"/>
    <property type="molecule type" value="Genomic_DNA"/>
</dbReference>
<evidence type="ECO:0000259" key="1">
    <source>
        <dbReference type="Pfam" id="PF07762"/>
    </source>
</evidence>
<keyword evidence="3" id="KW-1185">Reference proteome</keyword>
<dbReference type="PANTHER" id="PTHR33086">
    <property type="entry name" value="OS05G0468200 PROTEIN-RELATED"/>
    <property type="match status" value="1"/>
</dbReference>
<feature type="domain" description="DUF1618" evidence="1">
    <location>
        <begin position="129"/>
        <end position="228"/>
    </location>
</feature>
<dbReference type="PANTHER" id="PTHR33086:SF98">
    <property type="entry name" value="OS05G0468200 PROTEIN"/>
    <property type="match status" value="1"/>
</dbReference>
<proteinExistence type="predicted"/>
<dbReference type="Pfam" id="PF07762">
    <property type="entry name" value="DUF1618"/>
    <property type="match status" value="1"/>
</dbReference>
<reference evidence="2 3" key="1">
    <citation type="journal article" date="2019" name="Sci. Rep.">
        <title>A high-quality genome of Eragrostis curvula grass provides insights into Poaceae evolution and supports new strategies to enhance forage quality.</title>
        <authorList>
            <person name="Carballo J."/>
            <person name="Santos B.A.C.M."/>
            <person name="Zappacosta D."/>
            <person name="Garbus I."/>
            <person name="Selva J.P."/>
            <person name="Gallo C.A."/>
            <person name="Diaz A."/>
            <person name="Albertini E."/>
            <person name="Caccamo M."/>
            <person name="Echenique V."/>
        </authorList>
    </citation>
    <scope>NUCLEOTIDE SEQUENCE [LARGE SCALE GENOMIC DNA]</scope>
    <source>
        <strain evidence="3">cv. Victoria</strain>
        <tissue evidence="2">Leaf</tissue>
    </source>
</reference>
<accession>A0A5J9U852</accession>
<dbReference type="OrthoDB" id="592504at2759"/>
<dbReference type="Proteomes" id="UP000324897">
    <property type="component" value="Chromosome 7"/>
</dbReference>
<protein>
    <recommendedName>
        <fullName evidence="1">DUF1618 domain-containing protein</fullName>
    </recommendedName>
</protein>
<evidence type="ECO:0000313" key="2">
    <source>
        <dbReference type="EMBL" id="TVU19766.1"/>
    </source>
</evidence>
<sequence length="271" mass="30749">MASTGARHRSARESTGVREEPNLTRFVCNPVSGQLFRLPDIDGTKKTGFCWDTGILTQSKRPHQPASRYTVAALVGDPYGWDRYFEMRRFFSETGEWDTLMGLPSPFPLARQMQCKDHEVVAFAGRLWWVDVSCGAISADPFSDRPDLHFVELPRGRVMTEQQEKLRVLARHRCIGVSEGRLHYAEVTQEEPFFLSSFVLDNDGSSWTLEHRVALSHLWVDGVHSWQGHRPRIGVVDPMNSSVIHITIGYNALAVDMDKGEGAGVFYIRWI</sequence>
<organism evidence="2 3">
    <name type="scientific">Eragrostis curvula</name>
    <name type="common">weeping love grass</name>
    <dbReference type="NCBI Taxonomy" id="38414"/>
    <lineage>
        <taxon>Eukaryota</taxon>
        <taxon>Viridiplantae</taxon>
        <taxon>Streptophyta</taxon>
        <taxon>Embryophyta</taxon>
        <taxon>Tracheophyta</taxon>
        <taxon>Spermatophyta</taxon>
        <taxon>Magnoliopsida</taxon>
        <taxon>Liliopsida</taxon>
        <taxon>Poales</taxon>
        <taxon>Poaceae</taxon>
        <taxon>PACMAD clade</taxon>
        <taxon>Chloridoideae</taxon>
        <taxon>Eragrostideae</taxon>
        <taxon>Eragrostidinae</taxon>
        <taxon>Eragrostis</taxon>
    </lineage>
</organism>
<dbReference type="InterPro" id="IPR011676">
    <property type="entry name" value="DUF1618"/>
</dbReference>